<proteinExistence type="predicted"/>
<evidence type="ECO:0000256" key="1">
    <source>
        <dbReference type="SAM" id="MobiDB-lite"/>
    </source>
</evidence>
<accession>A0A540W3S8</accession>
<keyword evidence="3" id="KW-0238">DNA-binding</keyword>
<dbReference type="GO" id="GO:0003677">
    <property type="term" value="F:DNA binding"/>
    <property type="evidence" value="ECO:0007669"/>
    <property type="project" value="UniProtKB-KW"/>
</dbReference>
<dbReference type="EMBL" id="VIGB01000003">
    <property type="protein sequence ID" value="TQF03623.1"/>
    <property type="molecule type" value="Genomic_DNA"/>
</dbReference>
<keyword evidence="4" id="KW-1185">Reference proteome</keyword>
<feature type="domain" description="DUF5753" evidence="2">
    <location>
        <begin position="2"/>
        <end position="100"/>
    </location>
</feature>
<dbReference type="Proteomes" id="UP000319103">
    <property type="component" value="Unassembled WGS sequence"/>
</dbReference>
<evidence type="ECO:0000259" key="2">
    <source>
        <dbReference type="Pfam" id="PF19054"/>
    </source>
</evidence>
<feature type="region of interest" description="Disordered" evidence="1">
    <location>
        <begin position="1"/>
        <end position="23"/>
    </location>
</feature>
<sequence>MQFGGPAVLRRQPAGLLDQSERPNGRIRAVPFDVATVPGAGENHTPAAGPIPELDTVQVDLTHGPEFLHHGCELRAYRGVMAAMEQRVMSAEVSRDFIHRVLRKLKG</sequence>
<organism evidence="3 4">
    <name type="scientific">Kitasatospora acidiphila</name>
    <dbReference type="NCBI Taxonomy" id="2567942"/>
    <lineage>
        <taxon>Bacteria</taxon>
        <taxon>Bacillati</taxon>
        <taxon>Actinomycetota</taxon>
        <taxon>Actinomycetes</taxon>
        <taxon>Kitasatosporales</taxon>
        <taxon>Streptomycetaceae</taxon>
        <taxon>Kitasatospora</taxon>
    </lineage>
</organism>
<dbReference type="AlphaFoldDB" id="A0A540W3S8"/>
<dbReference type="InterPro" id="IPR043917">
    <property type="entry name" value="DUF5753"/>
</dbReference>
<evidence type="ECO:0000313" key="3">
    <source>
        <dbReference type="EMBL" id="TQF03623.1"/>
    </source>
</evidence>
<dbReference type="Pfam" id="PF19054">
    <property type="entry name" value="DUF5753"/>
    <property type="match status" value="1"/>
</dbReference>
<protein>
    <submittedName>
        <fullName evidence="3">DNA-binding protein</fullName>
    </submittedName>
</protein>
<evidence type="ECO:0000313" key="4">
    <source>
        <dbReference type="Proteomes" id="UP000319103"/>
    </source>
</evidence>
<comment type="caution">
    <text evidence="3">The sequence shown here is derived from an EMBL/GenBank/DDBJ whole genome shotgun (WGS) entry which is preliminary data.</text>
</comment>
<name>A0A540W3S8_9ACTN</name>
<gene>
    <name evidence="3" type="ORF">E6W39_17055</name>
</gene>
<dbReference type="OrthoDB" id="4292484at2"/>
<reference evidence="3 4" key="1">
    <citation type="submission" date="2019-06" db="EMBL/GenBank/DDBJ databases">
        <title>Description of Kitasatospora acidophila sp. nov. isolated from pine grove soil, and reclassification of Streptomyces novaecaesareae to Kitasatospora novaeceasareae comb. nov.</title>
        <authorList>
            <person name="Kim M.J."/>
        </authorList>
    </citation>
    <scope>NUCLEOTIDE SEQUENCE [LARGE SCALE GENOMIC DNA]</scope>
    <source>
        <strain evidence="3 4">MMS16-CNU292</strain>
    </source>
</reference>